<sequence>MRLSLLLLLLLLLPGPPPAPGMEDAAFPHLGESSQPPPRACPLRCSCPRADTVDCNGLDLQVFPDNITRAAQHLSLQNNQLQELPYNELSRLSSLRTLNLHNNLISSEALGGPPVSAPLPPSCGSGCQPSDGDLPAYLWGEARAQLSNAGLPPDAFHGSEAVVILSLSSNRLSYVPPSLPPSLERLHLQNNLISKVPRGALSRQIHLRELYLQHNQLTDSGLDATTFSKLHHLEYLDLSHNRLASVPAGLPRTLAVLHLGRNRIRGVEAARLRGARGLRYLLLQHNQLGATGLPAGALRPLRGLHTLHLYGNGLDRVPLALPRRLRALVLPHNHVTTLGARDLAGTPGLAELNLAYNRLVSARVHRRAFRPLRALRSLDLAGNLLTRLPGGLPGGLHTLRLQRNQLRALEPEPLAGLDQLRELSLAHNRLRVGDIGPGTWHELQALQVLDLGHNELSFVPPDLPEALEELHLQGNRISHVGPEAFLSTPRLRALFLRANRLHMTSIAPDAFLGLLHLSVVDTAGNPEQVLVRLPPTTPRQPWAGSPRARRSPAV</sequence>
<accession>A0ABI8ASU5</accession>
<keyword evidence="1" id="KW-0433">Leucine-rich repeat</keyword>
<organism evidence="5 6">
    <name type="scientific">Felis catus</name>
    <name type="common">Cat</name>
    <name type="synonym">Felis silvestris catus</name>
    <dbReference type="NCBI Taxonomy" id="9685"/>
    <lineage>
        <taxon>Eukaryota</taxon>
        <taxon>Metazoa</taxon>
        <taxon>Chordata</taxon>
        <taxon>Craniata</taxon>
        <taxon>Vertebrata</taxon>
        <taxon>Euteleostomi</taxon>
        <taxon>Mammalia</taxon>
        <taxon>Eutheria</taxon>
        <taxon>Laurasiatheria</taxon>
        <taxon>Carnivora</taxon>
        <taxon>Feliformia</taxon>
        <taxon>Felidae</taxon>
        <taxon>Felinae</taxon>
        <taxon>Felis</taxon>
    </lineage>
</organism>
<dbReference type="InterPro" id="IPR001611">
    <property type="entry name" value="Leu-rich_rpt"/>
</dbReference>
<evidence type="ECO:0008006" key="7">
    <source>
        <dbReference type="Google" id="ProtNLM"/>
    </source>
</evidence>
<dbReference type="SMART" id="SM00364">
    <property type="entry name" value="LRR_BAC"/>
    <property type="match status" value="6"/>
</dbReference>
<dbReference type="GeneTree" id="ENSGT00940000162059"/>
<evidence type="ECO:0000256" key="3">
    <source>
        <dbReference type="SAM" id="MobiDB-lite"/>
    </source>
</evidence>
<dbReference type="InterPro" id="IPR032675">
    <property type="entry name" value="LRR_dom_sf"/>
</dbReference>
<evidence type="ECO:0000256" key="2">
    <source>
        <dbReference type="ARBA" id="ARBA00022737"/>
    </source>
</evidence>
<dbReference type="PRINTS" id="PR00019">
    <property type="entry name" value="LEURICHRPT"/>
</dbReference>
<name>A0ABI8ASU5_FELCA</name>
<evidence type="ECO:0000313" key="5">
    <source>
        <dbReference type="Ensembl" id="ENSFCTP00005062336.1"/>
    </source>
</evidence>
<feature type="region of interest" description="Disordered" evidence="3">
    <location>
        <begin position="532"/>
        <end position="554"/>
    </location>
</feature>
<dbReference type="PANTHER" id="PTHR45712:SF5">
    <property type="entry name" value="PODOCAN-LIKE PROTEIN 1"/>
    <property type="match status" value="1"/>
</dbReference>
<evidence type="ECO:0000313" key="6">
    <source>
        <dbReference type="Proteomes" id="UP000823872"/>
    </source>
</evidence>
<protein>
    <recommendedName>
        <fullName evidence="7">Podocan like 1</fullName>
    </recommendedName>
</protein>
<reference evidence="5" key="2">
    <citation type="submission" date="2025-08" db="UniProtKB">
        <authorList>
            <consortium name="Ensembl"/>
        </authorList>
    </citation>
    <scope>IDENTIFICATION</scope>
    <source>
        <strain evidence="5">breed Abyssinian</strain>
    </source>
</reference>
<dbReference type="RefSeq" id="XP_044902694.1">
    <property type="nucleotide sequence ID" value="XM_045046759.1"/>
</dbReference>
<feature type="signal peptide" evidence="4">
    <location>
        <begin position="1"/>
        <end position="21"/>
    </location>
</feature>
<dbReference type="PROSITE" id="PS51450">
    <property type="entry name" value="LRR"/>
    <property type="match status" value="2"/>
</dbReference>
<dbReference type="Proteomes" id="UP000823872">
    <property type="component" value="Chromosome A2"/>
</dbReference>
<dbReference type="GeneID" id="101095799"/>
<keyword evidence="6" id="KW-1185">Reference proteome</keyword>
<dbReference type="SMART" id="SM00369">
    <property type="entry name" value="LRR_TYP"/>
    <property type="match status" value="14"/>
</dbReference>
<evidence type="ECO:0000256" key="1">
    <source>
        <dbReference type="ARBA" id="ARBA00022614"/>
    </source>
</evidence>
<dbReference type="Pfam" id="PF13855">
    <property type="entry name" value="LRR_8"/>
    <property type="match status" value="5"/>
</dbReference>
<dbReference type="InterPro" id="IPR050333">
    <property type="entry name" value="SLRP"/>
</dbReference>
<dbReference type="PANTHER" id="PTHR45712">
    <property type="entry name" value="AGAP008170-PA"/>
    <property type="match status" value="1"/>
</dbReference>
<proteinExistence type="predicted"/>
<evidence type="ECO:0000256" key="4">
    <source>
        <dbReference type="SAM" id="SignalP"/>
    </source>
</evidence>
<keyword evidence="4" id="KW-0732">Signal</keyword>
<dbReference type="Gene3D" id="3.80.10.10">
    <property type="entry name" value="Ribonuclease Inhibitor"/>
    <property type="match status" value="5"/>
</dbReference>
<reference evidence="5" key="3">
    <citation type="submission" date="2025-09" db="UniProtKB">
        <authorList>
            <consortium name="Ensembl"/>
        </authorList>
    </citation>
    <scope>IDENTIFICATION</scope>
    <source>
        <strain evidence="5">breed Abyssinian</strain>
    </source>
</reference>
<reference evidence="5 6" key="1">
    <citation type="submission" date="2021-02" db="EMBL/GenBank/DDBJ databases">
        <title>Safari Cat Assemblies.</title>
        <authorList>
            <person name="Bredemeyer K.R."/>
            <person name="Murphy W.J."/>
        </authorList>
    </citation>
    <scope>NUCLEOTIDE SEQUENCE [LARGE SCALE GENOMIC DNA]</scope>
</reference>
<keyword evidence="2" id="KW-0677">Repeat</keyword>
<dbReference type="SUPFAM" id="SSF52058">
    <property type="entry name" value="L domain-like"/>
    <property type="match status" value="2"/>
</dbReference>
<gene>
    <name evidence="5" type="primary">PODNL1</name>
</gene>
<dbReference type="Ensembl" id="ENSFCTT00005094024.1">
    <property type="protein sequence ID" value="ENSFCTP00005062336.1"/>
    <property type="gene ID" value="ENSFCTG00005034257.1"/>
</dbReference>
<dbReference type="InterPro" id="IPR003591">
    <property type="entry name" value="Leu-rich_rpt_typical-subtyp"/>
</dbReference>
<feature type="chain" id="PRO_5046568184" description="Podocan like 1" evidence="4">
    <location>
        <begin position="22"/>
        <end position="554"/>
    </location>
</feature>